<evidence type="ECO:0000256" key="3">
    <source>
        <dbReference type="ARBA" id="ARBA00022692"/>
    </source>
</evidence>
<dbReference type="AlphaFoldDB" id="E6PPI3"/>
<evidence type="ECO:0000256" key="2">
    <source>
        <dbReference type="ARBA" id="ARBA00022448"/>
    </source>
</evidence>
<evidence type="ECO:0000256" key="1">
    <source>
        <dbReference type="ARBA" id="ARBA00004141"/>
    </source>
</evidence>
<dbReference type="InterPro" id="IPR045316">
    <property type="entry name" value="Msc2-like"/>
</dbReference>
<dbReference type="GO" id="GO:0006882">
    <property type="term" value="P:intracellular zinc ion homeostasis"/>
    <property type="evidence" value="ECO:0007669"/>
    <property type="project" value="InterPro"/>
</dbReference>
<dbReference type="InterPro" id="IPR058533">
    <property type="entry name" value="Cation_efflux_TM"/>
</dbReference>
<keyword evidence="4 7" id="KW-1133">Transmembrane helix</keyword>
<evidence type="ECO:0000256" key="6">
    <source>
        <dbReference type="ARBA" id="ARBA00023136"/>
    </source>
</evidence>
<dbReference type="SUPFAM" id="SSF161111">
    <property type="entry name" value="Cation efflux protein transmembrane domain-like"/>
    <property type="match status" value="1"/>
</dbReference>
<organism evidence="9">
    <name type="scientific">mine drainage metagenome</name>
    <dbReference type="NCBI Taxonomy" id="410659"/>
    <lineage>
        <taxon>unclassified sequences</taxon>
        <taxon>metagenomes</taxon>
        <taxon>ecological metagenomes</taxon>
    </lineage>
</organism>
<feature type="domain" description="Cation efflux protein transmembrane" evidence="8">
    <location>
        <begin position="22"/>
        <end position="348"/>
    </location>
</feature>
<evidence type="ECO:0000256" key="5">
    <source>
        <dbReference type="ARBA" id="ARBA00023065"/>
    </source>
</evidence>
<dbReference type="InterPro" id="IPR002524">
    <property type="entry name" value="Cation_efflux"/>
</dbReference>
<dbReference type="GO" id="GO:0005385">
    <property type="term" value="F:zinc ion transmembrane transporter activity"/>
    <property type="evidence" value="ECO:0007669"/>
    <property type="project" value="InterPro"/>
</dbReference>
<dbReference type="InterPro" id="IPR027469">
    <property type="entry name" value="Cation_efflux_TMD_sf"/>
</dbReference>
<feature type="transmembrane region" description="Helical" evidence="7">
    <location>
        <begin position="52"/>
        <end position="69"/>
    </location>
</feature>
<dbReference type="GO" id="GO:0016020">
    <property type="term" value="C:membrane"/>
    <property type="evidence" value="ECO:0007669"/>
    <property type="project" value="UniProtKB-SubCell"/>
</dbReference>
<keyword evidence="5" id="KW-0406">Ion transport</keyword>
<accession>E6PPI3</accession>
<feature type="transmembrane region" description="Helical" evidence="7">
    <location>
        <begin position="323"/>
        <end position="340"/>
    </location>
</feature>
<feature type="transmembrane region" description="Helical" evidence="7">
    <location>
        <begin position="121"/>
        <end position="141"/>
    </location>
</feature>
<dbReference type="PANTHER" id="PTHR45755:SF4">
    <property type="entry name" value="ZINC TRANSPORTER 7"/>
    <property type="match status" value="1"/>
</dbReference>
<evidence type="ECO:0000256" key="7">
    <source>
        <dbReference type="SAM" id="Phobius"/>
    </source>
</evidence>
<dbReference type="PANTHER" id="PTHR45755">
    <property type="match status" value="1"/>
</dbReference>
<feature type="transmembrane region" description="Helical" evidence="7">
    <location>
        <begin position="89"/>
        <end position="109"/>
    </location>
</feature>
<evidence type="ECO:0000313" key="9">
    <source>
        <dbReference type="EMBL" id="CBH96836.1"/>
    </source>
</evidence>
<dbReference type="EMBL" id="CABM01000033">
    <property type="protein sequence ID" value="CBH96836.1"/>
    <property type="molecule type" value="Genomic_DNA"/>
</dbReference>
<feature type="transmembrane region" description="Helical" evidence="7">
    <location>
        <begin position="291"/>
        <end position="311"/>
    </location>
</feature>
<sequence>MEHEHVFLGQGHDRNARKTWSVIALCTVVMVVEIAGGMHFGSLALVADGLHMSTHAAAMLIAALAYRYARQHARNPRFSFGTGKVGDLAGFSSAIILAMIALLIGYEAISRFIHPVEIDFNAAIAIAFLGLLVNIVSAWLLSGDGHSHGHGHAHGAAAADDAGQFVDTAAGRVRVEIHEDRVPPRFRLHWPDRSDAPPGLPPVHAPLELTTMETIRPQGLRQTFALQDKGAYWESIDTIPEPHAFQASLHLRIGADVFTHTLHFAEPEDHAHDPAHAAHAAHHRDHNMRAAFVHVAADAAVSVLAILGLMAGKFFGLNFMDPVMGIVGAVVIANWSVGLIRDTGAILLDVNPDEPLSQAIRKAVQEEGDELADLHLWRLGPGHLGAIVAVNSHDPARDARHYRHKLQGFQDLSHLTVEVGRA</sequence>
<proteinExistence type="predicted"/>
<gene>
    <name evidence="9" type="ORF">CARN2_2554</name>
</gene>
<keyword evidence="3 7" id="KW-0812">Transmembrane</keyword>
<comment type="subcellular location">
    <subcellularLocation>
        <location evidence="1">Membrane</location>
        <topology evidence="1">Multi-pass membrane protein</topology>
    </subcellularLocation>
</comment>
<keyword evidence="2" id="KW-0813">Transport</keyword>
<dbReference type="Gene3D" id="1.20.1510.10">
    <property type="entry name" value="Cation efflux protein transmembrane domain"/>
    <property type="match status" value="2"/>
</dbReference>
<dbReference type="NCBIfam" id="TIGR01297">
    <property type="entry name" value="CDF"/>
    <property type="match status" value="1"/>
</dbReference>
<keyword evidence="6 7" id="KW-0472">Membrane</keyword>
<protein>
    <submittedName>
        <fullName evidence="9">Putative Co/Zn/Cd efflux system component</fullName>
    </submittedName>
</protein>
<reference evidence="9" key="1">
    <citation type="submission" date="2009-10" db="EMBL/GenBank/DDBJ databases">
        <title>Diversity of trophic interactions inside an arsenic-rich microbial ecosystem.</title>
        <authorList>
            <person name="Bertin P.N."/>
            <person name="Heinrich-Salmeron A."/>
            <person name="Pelletier E."/>
            <person name="Goulhen-Chollet F."/>
            <person name="Arsene-Ploetze F."/>
            <person name="Gallien S."/>
            <person name="Calteau A."/>
            <person name="Vallenet D."/>
            <person name="Casiot C."/>
            <person name="Chane-Woon-Ming B."/>
            <person name="Giloteaux L."/>
            <person name="Barakat M."/>
            <person name="Bonnefoy V."/>
            <person name="Bruneel O."/>
            <person name="Chandler M."/>
            <person name="Cleiss J."/>
            <person name="Duran R."/>
            <person name="Elbaz-Poulichet F."/>
            <person name="Fonknechten N."/>
            <person name="Lauga B."/>
            <person name="Mornico D."/>
            <person name="Ortet P."/>
            <person name="Schaeffer C."/>
            <person name="Siguier P."/>
            <person name="Alexander Thil Smith A."/>
            <person name="Van Dorsselaer A."/>
            <person name="Weissenbach J."/>
            <person name="Medigue C."/>
            <person name="Le Paslier D."/>
        </authorList>
    </citation>
    <scope>NUCLEOTIDE SEQUENCE</scope>
</reference>
<name>E6PPI3_9ZZZZ</name>
<evidence type="ECO:0000256" key="4">
    <source>
        <dbReference type="ARBA" id="ARBA00022989"/>
    </source>
</evidence>
<feature type="transmembrane region" description="Helical" evidence="7">
    <location>
        <begin position="20"/>
        <end position="40"/>
    </location>
</feature>
<evidence type="ECO:0000259" key="8">
    <source>
        <dbReference type="Pfam" id="PF01545"/>
    </source>
</evidence>
<dbReference type="Pfam" id="PF01545">
    <property type="entry name" value="Cation_efflux"/>
    <property type="match status" value="1"/>
</dbReference>
<comment type="caution">
    <text evidence="9">The sequence shown here is derived from an EMBL/GenBank/DDBJ whole genome shotgun (WGS) entry which is preliminary data.</text>
</comment>
<dbReference type="NCBIfam" id="NF033827">
    <property type="entry name" value="CDF_efflux_DmeF"/>
    <property type="match status" value="1"/>
</dbReference>